<evidence type="ECO:0000313" key="2">
    <source>
        <dbReference type="EMBL" id="VEF09818.1"/>
    </source>
</evidence>
<dbReference type="InterPro" id="IPR050126">
    <property type="entry name" value="Ap4A_hydrolase"/>
</dbReference>
<gene>
    <name evidence="2" type="ORF">NCTC6180_02139</name>
</gene>
<organism evidence="2 3">
    <name type="scientific">Streptococcus equi subsp. zooepidemicus</name>
    <dbReference type="NCBI Taxonomy" id="40041"/>
    <lineage>
        <taxon>Bacteria</taxon>
        <taxon>Bacillati</taxon>
        <taxon>Bacillota</taxon>
        <taxon>Bacilli</taxon>
        <taxon>Lactobacillales</taxon>
        <taxon>Streptococcaceae</taxon>
        <taxon>Streptococcus</taxon>
    </lineage>
</organism>
<keyword evidence="2" id="KW-0378">Hydrolase</keyword>
<accession>A0A2X3TIY6</accession>
<feature type="domain" description="Calcineurin-like phosphoesterase" evidence="1">
    <location>
        <begin position="7"/>
        <end position="146"/>
    </location>
</feature>
<dbReference type="PANTHER" id="PTHR42850:SF4">
    <property type="entry name" value="ZINC-DEPENDENT ENDOPOLYPHOSPHATASE"/>
    <property type="match status" value="1"/>
</dbReference>
<evidence type="ECO:0000313" key="3">
    <source>
        <dbReference type="Proteomes" id="UP000269903"/>
    </source>
</evidence>
<sequence length="243" mass="28663">MAIYYSMSDIHGHYDEFIENLSKIDLSNKDNRLILLGDYIDNGSQSFQVISKIIELEKIYPKQIITLFGNHEEWFYDWLILEKPTASAYGETIQSFFSTEELNKLLTSNPNNFEDTIRYEIRNNAKFIPFINWFQKRYEDSRYFETENQIFIHAGIDEEAGDLWKVLTDTKTFTNKFPLTTGKFYKDIISGHISSCEVANDSRYLGKIYYDQKSHYFIDGFVSQSKTIPILAFDITTNKYYFL</sequence>
<dbReference type="GO" id="GO:0004722">
    <property type="term" value="F:protein serine/threonine phosphatase activity"/>
    <property type="evidence" value="ECO:0007669"/>
    <property type="project" value="UniProtKB-EC"/>
</dbReference>
<proteinExistence type="predicted"/>
<dbReference type="PANTHER" id="PTHR42850">
    <property type="entry name" value="METALLOPHOSPHOESTERASE"/>
    <property type="match status" value="1"/>
</dbReference>
<dbReference type="EMBL" id="LR134317">
    <property type="protein sequence ID" value="VEF09818.1"/>
    <property type="molecule type" value="Genomic_DNA"/>
</dbReference>
<dbReference type="InterPro" id="IPR029052">
    <property type="entry name" value="Metallo-depent_PP-like"/>
</dbReference>
<dbReference type="SUPFAM" id="SSF56300">
    <property type="entry name" value="Metallo-dependent phosphatases"/>
    <property type="match status" value="1"/>
</dbReference>
<reference evidence="2 3" key="1">
    <citation type="submission" date="2018-12" db="EMBL/GenBank/DDBJ databases">
        <authorList>
            <consortium name="Pathogen Informatics"/>
        </authorList>
    </citation>
    <scope>NUCLEOTIDE SEQUENCE [LARGE SCALE GENOMIC DNA]</scope>
    <source>
        <strain evidence="2 3">NCTC6180</strain>
    </source>
</reference>
<dbReference type="GO" id="GO:0008803">
    <property type="term" value="F:bis(5'-nucleosyl)-tetraphosphatase (symmetrical) activity"/>
    <property type="evidence" value="ECO:0007669"/>
    <property type="project" value="TreeGrafter"/>
</dbReference>
<dbReference type="GO" id="GO:0005737">
    <property type="term" value="C:cytoplasm"/>
    <property type="evidence" value="ECO:0007669"/>
    <property type="project" value="TreeGrafter"/>
</dbReference>
<dbReference type="AlphaFoldDB" id="A0A2X3TIY6"/>
<dbReference type="Pfam" id="PF00149">
    <property type="entry name" value="Metallophos"/>
    <property type="match status" value="1"/>
</dbReference>
<dbReference type="RefSeq" id="WP_111690436.1">
    <property type="nucleotide sequence ID" value="NZ_LR134317.1"/>
</dbReference>
<name>A0A2X3TIY6_STRSZ</name>
<dbReference type="EC" id="3.1.3.16" evidence="2"/>
<protein>
    <submittedName>
        <fullName evidence="2">Serine/threonine protein phosphatase 1</fullName>
        <ecNumber evidence="2">3.1.3.16</ecNumber>
    </submittedName>
</protein>
<evidence type="ECO:0000259" key="1">
    <source>
        <dbReference type="Pfam" id="PF00149"/>
    </source>
</evidence>
<dbReference type="Gene3D" id="3.60.21.10">
    <property type="match status" value="1"/>
</dbReference>
<dbReference type="InterPro" id="IPR004843">
    <property type="entry name" value="Calcineurin-like_PHP"/>
</dbReference>
<dbReference type="GO" id="GO:0110154">
    <property type="term" value="P:RNA decapping"/>
    <property type="evidence" value="ECO:0007669"/>
    <property type="project" value="TreeGrafter"/>
</dbReference>
<dbReference type="Proteomes" id="UP000269903">
    <property type="component" value="Chromosome"/>
</dbReference>